<reference evidence="5" key="1">
    <citation type="submission" date="2020-06" db="EMBL/GenBank/DDBJ databases">
        <title>Draft genome of Bugula neritina, a colonial animal packing powerful symbionts and potential medicines.</title>
        <authorList>
            <person name="Rayko M."/>
        </authorList>
    </citation>
    <scope>NUCLEOTIDE SEQUENCE [LARGE SCALE GENOMIC DNA]</scope>
    <source>
        <strain evidence="5">Kwan_BN1</strain>
    </source>
</reference>
<protein>
    <recommendedName>
        <fullName evidence="4">ATP-citrate synthase/succinyl-CoA ligase C-terminal domain-containing protein</fullName>
    </recommendedName>
</protein>
<dbReference type="GO" id="GO:0005739">
    <property type="term" value="C:mitochondrion"/>
    <property type="evidence" value="ECO:0007669"/>
    <property type="project" value="TreeGrafter"/>
</dbReference>
<keyword evidence="1" id="KW-0816">Tricarboxylic acid cycle</keyword>
<gene>
    <name evidence="5" type="ORF">EB796_008452</name>
</gene>
<evidence type="ECO:0000256" key="3">
    <source>
        <dbReference type="ARBA" id="ARBA00022840"/>
    </source>
</evidence>
<evidence type="ECO:0000313" key="6">
    <source>
        <dbReference type="Proteomes" id="UP000593567"/>
    </source>
</evidence>
<evidence type="ECO:0000256" key="1">
    <source>
        <dbReference type="ARBA" id="ARBA00022532"/>
    </source>
</evidence>
<keyword evidence="3" id="KW-0067">ATP-binding</keyword>
<dbReference type="GO" id="GO:0042709">
    <property type="term" value="C:succinate-CoA ligase complex"/>
    <property type="evidence" value="ECO:0007669"/>
    <property type="project" value="TreeGrafter"/>
</dbReference>
<feature type="domain" description="ATP-citrate synthase/succinyl-CoA ligase C-terminal" evidence="4">
    <location>
        <begin position="44"/>
        <end position="96"/>
    </location>
</feature>
<dbReference type="InterPro" id="IPR017866">
    <property type="entry name" value="Succ-CoA_synthase_bsu_CS"/>
</dbReference>
<name>A0A7J7K3N5_BUGNE</name>
<dbReference type="GO" id="GO:0004775">
    <property type="term" value="F:succinate-CoA ligase (ADP-forming) activity"/>
    <property type="evidence" value="ECO:0007669"/>
    <property type="project" value="TreeGrafter"/>
</dbReference>
<organism evidence="5 6">
    <name type="scientific">Bugula neritina</name>
    <name type="common">Brown bryozoan</name>
    <name type="synonym">Sertularia neritina</name>
    <dbReference type="NCBI Taxonomy" id="10212"/>
    <lineage>
        <taxon>Eukaryota</taxon>
        <taxon>Metazoa</taxon>
        <taxon>Spiralia</taxon>
        <taxon>Lophotrochozoa</taxon>
        <taxon>Bryozoa</taxon>
        <taxon>Gymnolaemata</taxon>
        <taxon>Cheilostomatida</taxon>
        <taxon>Flustrina</taxon>
        <taxon>Buguloidea</taxon>
        <taxon>Bugulidae</taxon>
        <taxon>Bugula</taxon>
    </lineage>
</organism>
<dbReference type="Pfam" id="PF00549">
    <property type="entry name" value="Ligase_CoA"/>
    <property type="match status" value="1"/>
</dbReference>
<dbReference type="GO" id="GO:0006104">
    <property type="term" value="P:succinyl-CoA metabolic process"/>
    <property type="evidence" value="ECO:0007669"/>
    <property type="project" value="TreeGrafter"/>
</dbReference>
<keyword evidence="2" id="KW-0547">Nucleotide-binding</keyword>
<keyword evidence="6" id="KW-1185">Reference proteome</keyword>
<dbReference type="GO" id="GO:0005524">
    <property type="term" value="F:ATP binding"/>
    <property type="evidence" value="ECO:0007669"/>
    <property type="project" value="UniProtKB-KW"/>
</dbReference>
<dbReference type="PANTHER" id="PTHR11815">
    <property type="entry name" value="SUCCINYL-COA SYNTHETASE BETA CHAIN"/>
    <property type="match status" value="1"/>
</dbReference>
<dbReference type="InterPro" id="IPR005811">
    <property type="entry name" value="SUCC_ACL_C"/>
</dbReference>
<dbReference type="GO" id="GO:0006099">
    <property type="term" value="P:tricarboxylic acid cycle"/>
    <property type="evidence" value="ECO:0007669"/>
    <property type="project" value="UniProtKB-KW"/>
</dbReference>
<comment type="caution">
    <text evidence="5">The sequence shown here is derived from an EMBL/GenBank/DDBJ whole genome shotgun (WGS) entry which is preliminary data.</text>
</comment>
<evidence type="ECO:0000256" key="2">
    <source>
        <dbReference type="ARBA" id="ARBA00022741"/>
    </source>
</evidence>
<evidence type="ECO:0000313" key="5">
    <source>
        <dbReference type="EMBL" id="KAF6033240.1"/>
    </source>
</evidence>
<accession>A0A7J7K3N5</accession>
<dbReference type="InterPro" id="IPR016102">
    <property type="entry name" value="Succinyl-CoA_synth-like"/>
</dbReference>
<dbReference type="Gene3D" id="3.40.50.261">
    <property type="entry name" value="Succinyl-CoA synthetase domains"/>
    <property type="match status" value="1"/>
</dbReference>
<dbReference type="PANTHER" id="PTHR11815:SF1">
    <property type="entry name" value="SUCCINATE--COA LIGASE [ADP-FORMING] SUBUNIT BETA, MITOCHONDRIAL"/>
    <property type="match status" value="1"/>
</dbReference>
<dbReference type="PROSITE" id="PS01217">
    <property type="entry name" value="SUCCINYL_COA_LIG_3"/>
    <property type="match status" value="1"/>
</dbReference>
<dbReference type="AlphaFoldDB" id="A0A7J7K3N5"/>
<dbReference type="OrthoDB" id="1552at2759"/>
<dbReference type="EMBL" id="VXIV02001418">
    <property type="protein sequence ID" value="KAF6033240.1"/>
    <property type="molecule type" value="Genomic_DNA"/>
</dbReference>
<sequence length="148" mass="15504">MTTPSLDRKEIFALKDESQEDARDSKANAAGLNYIALDGTIGCLVNGAGLAMSTMDIIKLHGGSPANFLDVGGGATAEQVTTAFELITSDPNVSVFKVDDAKALMAASDLKVIPCDNLDEAASMIVKLSSIVELAKDSNVKVNFELPI</sequence>
<dbReference type="Proteomes" id="UP000593567">
    <property type="component" value="Unassembled WGS sequence"/>
</dbReference>
<evidence type="ECO:0000259" key="4">
    <source>
        <dbReference type="Pfam" id="PF00549"/>
    </source>
</evidence>
<proteinExistence type="predicted"/>
<dbReference type="SUPFAM" id="SSF52210">
    <property type="entry name" value="Succinyl-CoA synthetase domains"/>
    <property type="match status" value="1"/>
</dbReference>